<dbReference type="PANTHER" id="PTHR30097:SF4">
    <property type="entry name" value="SLR6042 PROTEIN"/>
    <property type="match status" value="1"/>
</dbReference>
<proteinExistence type="inferred from homology"/>
<dbReference type="InterPro" id="IPR006143">
    <property type="entry name" value="RND_pump_MFP"/>
</dbReference>
<dbReference type="NCBIfam" id="TIGR01730">
    <property type="entry name" value="RND_mfp"/>
    <property type="match status" value="1"/>
</dbReference>
<evidence type="ECO:0000313" key="10">
    <source>
        <dbReference type="Proteomes" id="UP000295493"/>
    </source>
</evidence>
<dbReference type="InterPro" id="IPR058649">
    <property type="entry name" value="CzcB_C"/>
</dbReference>
<dbReference type="InterPro" id="IPR058647">
    <property type="entry name" value="BSH_CzcB-like"/>
</dbReference>
<evidence type="ECO:0000259" key="5">
    <source>
        <dbReference type="Pfam" id="PF25893"/>
    </source>
</evidence>
<accession>A0A4R6FWC4</accession>
<evidence type="ECO:0000259" key="6">
    <source>
        <dbReference type="Pfam" id="PF25954"/>
    </source>
</evidence>
<dbReference type="GO" id="GO:0030313">
    <property type="term" value="C:cell envelope"/>
    <property type="evidence" value="ECO:0007669"/>
    <property type="project" value="TreeGrafter"/>
</dbReference>
<dbReference type="Pfam" id="PF25954">
    <property type="entry name" value="Beta-barrel_RND_2"/>
    <property type="match status" value="1"/>
</dbReference>
<feature type="domain" description="CzcB-like barrel-sandwich hybrid" evidence="7">
    <location>
        <begin position="88"/>
        <end position="224"/>
    </location>
</feature>
<dbReference type="EMBL" id="SNWD01000002">
    <property type="protein sequence ID" value="TDN85324.1"/>
    <property type="molecule type" value="Genomic_DNA"/>
</dbReference>
<keyword evidence="3" id="KW-0175">Coiled coil</keyword>
<evidence type="ECO:0000256" key="4">
    <source>
        <dbReference type="SAM" id="MobiDB-lite"/>
    </source>
</evidence>
<comment type="similarity">
    <text evidence="1">Belongs to the membrane fusion protein (MFP) (TC 8.A.1) family.</text>
</comment>
<dbReference type="GO" id="GO:0022857">
    <property type="term" value="F:transmembrane transporter activity"/>
    <property type="evidence" value="ECO:0007669"/>
    <property type="project" value="InterPro"/>
</dbReference>
<dbReference type="Gene3D" id="1.10.287.470">
    <property type="entry name" value="Helix hairpin bin"/>
    <property type="match status" value="1"/>
</dbReference>
<evidence type="ECO:0000313" key="9">
    <source>
        <dbReference type="EMBL" id="TDN85324.1"/>
    </source>
</evidence>
<evidence type="ECO:0000256" key="3">
    <source>
        <dbReference type="SAM" id="Coils"/>
    </source>
</evidence>
<dbReference type="Proteomes" id="UP000295493">
    <property type="component" value="Unassembled WGS sequence"/>
</dbReference>
<feature type="compositionally biased region" description="Low complexity" evidence="4">
    <location>
        <begin position="34"/>
        <end position="45"/>
    </location>
</feature>
<keyword evidence="2" id="KW-0813">Transport</keyword>
<name>A0A4R6FWC4_9SPHN</name>
<dbReference type="PANTHER" id="PTHR30097">
    <property type="entry name" value="CATION EFFLUX SYSTEM PROTEIN CUSB"/>
    <property type="match status" value="1"/>
</dbReference>
<feature type="coiled-coil region" evidence="3">
    <location>
        <begin position="123"/>
        <end position="150"/>
    </location>
</feature>
<dbReference type="InterPro" id="IPR058648">
    <property type="entry name" value="HH_CzcB-like"/>
</dbReference>
<evidence type="ECO:0000259" key="7">
    <source>
        <dbReference type="Pfam" id="PF25973"/>
    </source>
</evidence>
<dbReference type="InterPro" id="IPR051909">
    <property type="entry name" value="MFP_Cation_Efflux"/>
</dbReference>
<dbReference type="SUPFAM" id="SSF111369">
    <property type="entry name" value="HlyD-like secretion proteins"/>
    <property type="match status" value="1"/>
</dbReference>
<organism evidence="9 10">
    <name type="scientific">Stakelama pacifica</name>
    <dbReference type="NCBI Taxonomy" id="517720"/>
    <lineage>
        <taxon>Bacteria</taxon>
        <taxon>Pseudomonadati</taxon>
        <taxon>Pseudomonadota</taxon>
        <taxon>Alphaproteobacteria</taxon>
        <taxon>Sphingomonadales</taxon>
        <taxon>Sphingomonadaceae</taxon>
        <taxon>Stakelama</taxon>
    </lineage>
</organism>
<dbReference type="Pfam" id="PF25893">
    <property type="entry name" value="HH_CzcB"/>
    <property type="match status" value="1"/>
</dbReference>
<gene>
    <name evidence="9" type="ORF">EV664_10229</name>
</gene>
<dbReference type="GO" id="GO:0015679">
    <property type="term" value="P:plasma membrane copper ion transport"/>
    <property type="evidence" value="ECO:0007669"/>
    <property type="project" value="TreeGrafter"/>
</dbReference>
<feature type="domain" description="CusB-like beta-barrel" evidence="6">
    <location>
        <begin position="233"/>
        <end position="301"/>
    </location>
</feature>
<protein>
    <submittedName>
        <fullName evidence="9">Cobalt-zinc-cadmium efflux system membrane fusion protein</fullName>
    </submittedName>
</protein>
<dbReference type="RefSeq" id="WP_162848764.1">
    <property type="nucleotide sequence ID" value="NZ_BMLU01000002.1"/>
</dbReference>
<dbReference type="GO" id="GO:0060003">
    <property type="term" value="P:copper ion export"/>
    <property type="evidence" value="ECO:0007669"/>
    <property type="project" value="TreeGrafter"/>
</dbReference>
<evidence type="ECO:0000259" key="8">
    <source>
        <dbReference type="Pfam" id="PF25975"/>
    </source>
</evidence>
<sequence length="379" mass="38755">MNRNIIAAFAAIAIISGGTGYLLSGSEDASPDQAPATAPETATTPDSVAMTPERIKAADIALVEVGPGAFGSEIVAQGSIEAPPSGVAVLTAGAEGRITRITKQIGDAVSRGQTVARIESRDAADISGDLRAAQARAAQARAEYEREQRLFDAKVTAEADLQKARADYQAAVAAVDAAQGSAAAAGVTGRYVLVRSPISGSVTAAPAKLGNYVSPETELFRIANPNLVQAQVSVPVADGRRIERGARAVIEAGGQEIPARVRSVTPSANPESRTLTVILTPTAGRSMLTPGDYIRARITAAKGGEAGLSVPAEAVQSVGGRDVVFVRTDKGFAPRPVQLGARTSAAAQILNGLKPGETIAGANAFLLKAELEKGSGEEE</sequence>
<keyword evidence="10" id="KW-1185">Reference proteome</keyword>
<feature type="domain" description="CzcB-like alpha-helical hairpin" evidence="5">
    <location>
        <begin position="126"/>
        <end position="179"/>
    </location>
</feature>
<dbReference type="Gene3D" id="2.40.420.20">
    <property type="match status" value="1"/>
</dbReference>
<dbReference type="GO" id="GO:0016020">
    <property type="term" value="C:membrane"/>
    <property type="evidence" value="ECO:0007669"/>
    <property type="project" value="InterPro"/>
</dbReference>
<dbReference type="Pfam" id="PF25973">
    <property type="entry name" value="BSH_CzcB"/>
    <property type="match status" value="1"/>
</dbReference>
<comment type="caution">
    <text evidence="9">The sequence shown here is derived from an EMBL/GenBank/DDBJ whole genome shotgun (WGS) entry which is preliminary data.</text>
</comment>
<dbReference type="InterPro" id="IPR058792">
    <property type="entry name" value="Beta-barrel_RND_2"/>
</dbReference>
<dbReference type="AlphaFoldDB" id="A0A4R6FWC4"/>
<dbReference type="Gene3D" id="2.40.30.170">
    <property type="match status" value="1"/>
</dbReference>
<dbReference type="Gene3D" id="2.40.50.100">
    <property type="match status" value="1"/>
</dbReference>
<evidence type="ECO:0000256" key="2">
    <source>
        <dbReference type="ARBA" id="ARBA00022448"/>
    </source>
</evidence>
<feature type="domain" description="CzcB-like C-terminal circularly permuted SH3-like" evidence="8">
    <location>
        <begin position="309"/>
        <end position="368"/>
    </location>
</feature>
<dbReference type="Pfam" id="PF25975">
    <property type="entry name" value="CzcB_C"/>
    <property type="match status" value="1"/>
</dbReference>
<evidence type="ECO:0000256" key="1">
    <source>
        <dbReference type="ARBA" id="ARBA00009477"/>
    </source>
</evidence>
<dbReference type="FunFam" id="2.40.420.20:FF:000006">
    <property type="entry name" value="RND family efflux transporter MFP subunit"/>
    <property type="match status" value="1"/>
</dbReference>
<reference evidence="9 10" key="1">
    <citation type="submission" date="2019-03" db="EMBL/GenBank/DDBJ databases">
        <title>Genomic Encyclopedia of Type Strains, Phase IV (KMG-IV): sequencing the most valuable type-strain genomes for metagenomic binning, comparative biology and taxonomic classification.</title>
        <authorList>
            <person name="Goeker M."/>
        </authorList>
    </citation>
    <scope>NUCLEOTIDE SEQUENCE [LARGE SCALE GENOMIC DNA]</scope>
    <source>
        <strain evidence="9 10">DSM 25059</strain>
    </source>
</reference>
<feature type="region of interest" description="Disordered" evidence="4">
    <location>
        <begin position="26"/>
        <end position="46"/>
    </location>
</feature>